<dbReference type="InterPro" id="IPR052598">
    <property type="entry name" value="IgSF_CEA-related"/>
</dbReference>
<reference evidence="8" key="3">
    <citation type="submission" date="2023-05" db="EMBL/GenBank/DDBJ databases">
        <authorList>
            <person name="Smith C.H."/>
        </authorList>
    </citation>
    <scope>NUCLEOTIDE SEQUENCE</scope>
    <source>
        <strain evidence="8">CHS0354</strain>
        <tissue evidence="8">Mantle</tissue>
    </source>
</reference>
<feature type="signal peptide" evidence="6">
    <location>
        <begin position="1"/>
        <end position="18"/>
    </location>
</feature>
<dbReference type="SUPFAM" id="SSF48726">
    <property type="entry name" value="Immunoglobulin"/>
    <property type="match status" value="2"/>
</dbReference>
<dbReference type="Gene3D" id="2.60.40.10">
    <property type="entry name" value="Immunoglobulins"/>
    <property type="match status" value="1"/>
</dbReference>
<reference evidence="8" key="1">
    <citation type="journal article" date="2021" name="Genome Biol. Evol.">
        <title>A High-Quality Reference Genome for a Parasitic Bivalve with Doubly Uniparental Inheritance (Bivalvia: Unionida).</title>
        <authorList>
            <person name="Smith C.H."/>
        </authorList>
    </citation>
    <scope>NUCLEOTIDE SEQUENCE</scope>
    <source>
        <strain evidence="8">CHS0354</strain>
    </source>
</reference>
<sequence length="543" mass="61899">MCCMTVLFLCICINCILGNVKDSNKVFAFSGCNATLNWILFNGTDTVTVKVWNPSGIKIVWIDDKYCEKRNDSSLYCCIWKYGDVWMLSVVLINVTGVHSGGYTGEIKYGQVHREHITKELIIIDKPQIRKPDKTILGKPLNISCAVSGKLEGVNFGWKLNGTDFNSTGLINANSSLLIFERLWTVDNSSIFSCEVCQESSCCLISEAFSLDPYYGPYNVDLDVRENHIYLKENEHFTVKCSADCNPDCSFWWEGYINNDNEELVIRDFDSRKAGQYICYARNKETDIKKKSDPIFLHLEEDLPPEFLEIGSVIAVFLLVIVGFEIIKKKKCYRGKTLGSNTSYHPCAEQVNNEACEEFIRIEKQNRPLPILPMQENACRRAQRSHHPITYRRSKSLNKLDDCIKDIWNSAGQSLSLQMLTARCNNSNGSEDKLCCPRNEVWFSRKGTNTRISNIKVHLNDQKDKKESNADMCTNAESRGIHNSSNVRLDLETQDDLYYSIDETALLVYDYARAKEFESKVLKDLESSNTGNYDYDYAILPGP</sequence>
<feature type="chain" id="PRO_5042137945" description="Ig-like domain-containing protein" evidence="6">
    <location>
        <begin position="19"/>
        <end position="543"/>
    </location>
</feature>
<evidence type="ECO:0000256" key="4">
    <source>
        <dbReference type="ARBA" id="ARBA00023319"/>
    </source>
</evidence>
<keyword evidence="4" id="KW-0393">Immunoglobulin domain</keyword>
<keyword evidence="1 6" id="KW-0732">Signal</keyword>
<dbReference type="EMBL" id="JAEAOA010000855">
    <property type="protein sequence ID" value="KAK3581621.1"/>
    <property type="molecule type" value="Genomic_DNA"/>
</dbReference>
<comment type="caution">
    <text evidence="8">The sequence shown here is derived from an EMBL/GenBank/DDBJ whole genome shotgun (WGS) entry which is preliminary data.</text>
</comment>
<evidence type="ECO:0000256" key="2">
    <source>
        <dbReference type="ARBA" id="ARBA00023157"/>
    </source>
</evidence>
<accession>A0AAE0RXW5</accession>
<dbReference type="PANTHER" id="PTHR44337:SF13">
    <property type="entry name" value="IMMUNOGLOBULIN SUPERFAMILY MEMBER 23"/>
    <property type="match status" value="1"/>
</dbReference>
<dbReference type="InterPro" id="IPR007110">
    <property type="entry name" value="Ig-like_dom"/>
</dbReference>
<keyword evidence="5" id="KW-0472">Membrane</keyword>
<dbReference type="PANTHER" id="PTHR44337">
    <property type="entry name" value="CARCINOEMBRYONIC ANTIGEN-RELATED CELL ADHESION MOLECULE 8"/>
    <property type="match status" value="1"/>
</dbReference>
<evidence type="ECO:0000256" key="1">
    <source>
        <dbReference type="ARBA" id="ARBA00022729"/>
    </source>
</evidence>
<dbReference type="PROSITE" id="PS50835">
    <property type="entry name" value="IG_LIKE"/>
    <property type="match status" value="2"/>
</dbReference>
<evidence type="ECO:0000313" key="8">
    <source>
        <dbReference type="EMBL" id="KAK3581621.1"/>
    </source>
</evidence>
<keyword evidence="2" id="KW-1015">Disulfide bond</keyword>
<keyword evidence="9" id="KW-1185">Reference proteome</keyword>
<proteinExistence type="predicted"/>
<dbReference type="Proteomes" id="UP001195483">
    <property type="component" value="Unassembled WGS sequence"/>
</dbReference>
<evidence type="ECO:0000256" key="5">
    <source>
        <dbReference type="SAM" id="Phobius"/>
    </source>
</evidence>
<evidence type="ECO:0000256" key="3">
    <source>
        <dbReference type="ARBA" id="ARBA00023180"/>
    </source>
</evidence>
<evidence type="ECO:0000313" key="9">
    <source>
        <dbReference type="Proteomes" id="UP001195483"/>
    </source>
</evidence>
<evidence type="ECO:0000256" key="6">
    <source>
        <dbReference type="SAM" id="SignalP"/>
    </source>
</evidence>
<keyword evidence="5" id="KW-1133">Transmembrane helix</keyword>
<feature type="transmembrane region" description="Helical" evidence="5">
    <location>
        <begin position="307"/>
        <end position="327"/>
    </location>
</feature>
<keyword evidence="5" id="KW-0812">Transmembrane</keyword>
<name>A0AAE0RXW5_9BIVA</name>
<organism evidence="8 9">
    <name type="scientific">Potamilus streckersoni</name>
    <dbReference type="NCBI Taxonomy" id="2493646"/>
    <lineage>
        <taxon>Eukaryota</taxon>
        <taxon>Metazoa</taxon>
        <taxon>Spiralia</taxon>
        <taxon>Lophotrochozoa</taxon>
        <taxon>Mollusca</taxon>
        <taxon>Bivalvia</taxon>
        <taxon>Autobranchia</taxon>
        <taxon>Heteroconchia</taxon>
        <taxon>Palaeoheterodonta</taxon>
        <taxon>Unionida</taxon>
        <taxon>Unionoidea</taxon>
        <taxon>Unionidae</taxon>
        <taxon>Ambleminae</taxon>
        <taxon>Lampsilini</taxon>
        <taxon>Potamilus</taxon>
    </lineage>
</organism>
<feature type="domain" description="Ig-like" evidence="7">
    <location>
        <begin position="217"/>
        <end position="296"/>
    </location>
</feature>
<dbReference type="InterPro" id="IPR036179">
    <property type="entry name" value="Ig-like_dom_sf"/>
</dbReference>
<reference evidence="8" key="2">
    <citation type="journal article" date="2021" name="Genome Biol. Evol.">
        <title>Developing a high-quality reference genome for a parasitic bivalve with doubly uniparental inheritance (Bivalvia: Unionida).</title>
        <authorList>
            <person name="Smith C.H."/>
        </authorList>
    </citation>
    <scope>NUCLEOTIDE SEQUENCE</scope>
    <source>
        <strain evidence="8">CHS0354</strain>
        <tissue evidence="8">Mantle</tissue>
    </source>
</reference>
<dbReference type="InterPro" id="IPR013783">
    <property type="entry name" value="Ig-like_fold"/>
</dbReference>
<keyword evidence="3" id="KW-0325">Glycoprotein</keyword>
<dbReference type="AlphaFoldDB" id="A0AAE0RXW5"/>
<gene>
    <name evidence="8" type="ORF">CHS0354_013888</name>
</gene>
<evidence type="ECO:0000259" key="7">
    <source>
        <dbReference type="PROSITE" id="PS50835"/>
    </source>
</evidence>
<protein>
    <recommendedName>
        <fullName evidence="7">Ig-like domain-containing protein</fullName>
    </recommendedName>
</protein>
<feature type="domain" description="Ig-like" evidence="7">
    <location>
        <begin position="127"/>
        <end position="210"/>
    </location>
</feature>